<gene>
    <name evidence="1" type="ORF">MNBD_NITROSPINAE05-470</name>
</gene>
<reference evidence="1" key="1">
    <citation type="submission" date="2018-06" db="EMBL/GenBank/DDBJ databases">
        <authorList>
            <person name="Zhirakovskaya E."/>
        </authorList>
    </citation>
    <scope>NUCLEOTIDE SEQUENCE</scope>
</reference>
<sequence>MVSYTYELQDPNILLSNIRQGLVALGGEWTELAPLMREGHVEYRPKKVNPMRSGYQYVYQRAKLDLTIYFPEKIFEHLLAWLDREKLEILKAVVQSSLHKRSGYDINAFHIRGIIEEEAGA</sequence>
<dbReference type="EMBL" id="UOGG01000123">
    <property type="protein sequence ID" value="VAX30656.1"/>
    <property type="molecule type" value="Genomic_DNA"/>
</dbReference>
<dbReference type="AlphaFoldDB" id="A0A3B1CJI6"/>
<organism evidence="1">
    <name type="scientific">hydrothermal vent metagenome</name>
    <dbReference type="NCBI Taxonomy" id="652676"/>
    <lineage>
        <taxon>unclassified sequences</taxon>
        <taxon>metagenomes</taxon>
        <taxon>ecological metagenomes</taxon>
    </lineage>
</organism>
<protein>
    <submittedName>
        <fullName evidence="1">Uncharacterized protein</fullName>
    </submittedName>
</protein>
<name>A0A3B1CJI6_9ZZZZ</name>
<proteinExistence type="predicted"/>
<evidence type="ECO:0000313" key="1">
    <source>
        <dbReference type="EMBL" id="VAX30656.1"/>
    </source>
</evidence>
<accession>A0A3B1CJI6</accession>